<feature type="active site" description="Charge relay system" evidence="9 10">
    <location>
        <position position="207"/>
    </location>
</feature>
<feature type="domain" description="Peptidase S8/S53" evidence="12">
    <location>
        <begin position="127"/>
        <end position="569"/>
    </location>
</feature>
<dbReference type="Proteomes" id="UP001237642">
    <property type="component" value="Unassembled WGS sequence"/>
</dbReference>
<evidence type="ECO:0000256" key="1">
    <source>
        <dbReference type="ARBA" id="ARBA00004613"/>
    </source>
</evidence>
<dbReference type="CDD" id="cd02120">
    <property type="entry name" value="PA_subtilisin_like"/>
    <property type="match status" value="1"/>
</dbReference>
<evidence type="ECO:0000313" key="15">
    <source>
        <dbReference type="EMBL" id="KAK1405754.1"/>
    </source>
</evidence>
<evidence type="ECO:0000259" key="13">
    <source>
        <dbReference type="Pfam" id="PF05922"/>
    </source>
</evidence>
<dbReference type="InterPro" id="IPR037045">
    <property type="entry name" value="S8pro/Inhibitor_I9_sf"/>
</dbReference>
<dbReference type="Pfam" id="PF00082">
    <property type="entry name" value="Peptidase_S8"/>
    <property type="match status" value="1"/>
</dbReference>
<name>A0AAD8NDD6_9APIA</name>
<dbReference type="FunFam" id="3.40.50.200:FF:000006">
    <property type="entry name" value="Subtilisin-like protease SBT1.5"/>
    <property type="match status" value="1"/>
</dbReference>
<dbReference type="PROSITE" id="PS51892">
    <property type="entry name" value="SUBTILASE"/>
    <property type="match status" value="1"/>
</dbReference>
<evidence type="ECO:0000259" key="12">
    <source>
        <dbReference type="Pfam" id="PF00082"/>
    </source>
</evidence>
<dbReference type="Gene3D" id="3.40.50.200">
    <property type="entry name" value="Peptidase S8/S53 domain"/>
    <property type="match status" value="1"/>
</dbReference>
<feature type="active site" description="Charge relay system" evidence="9 10">
    <location>
        <position position="528"/>
    </location>
</feature>
<keyword evidence="4 10" id="KW-0645">Protease</keyword>
<feature type="chain" id="PRO_5041969697" evidence="11">
    <location>
        <begin position="26"/>
        <end position="756"/>
    </location>
</feature>
<dbReference type="SUPFAM" id="SSF52743">
    <property type="entry name" value="Subtilisin-like"/>
    <property type="match status" value="1"/>
</dbReference>
<dbReference type="Pfam" id="PF05922">
    <property type="entry name" value="Inhibitor_I9"/>
    <property type="match status" value="1"/>
</dbReference>
<keyword evidence="3" id="KW-0964">Secreted</keyword>
<dbReference type="InterPro" id="IPR041469">
    <property type="entry name" value="Subtilisin-like_FN3"/>
</dbReference>
<proteinExistence type="inferred from homology"/>
<dbReference type="Gene3D" id="3.30.70.80">
    <property type="entry name" value="Peptidase S8 propeptide/proteinase inhibitor I9"/>
    <property type="match status" value="1"/>
</dbReference>
<evidence type="ECO:0000259" key="14">
    <source>
        <dbReference type="Pfam" id="PF17766"/>
    </source>
</evidence>
<dbReference type="InterPro" id="IPR045051">
    <property type="entry name" value="SBT"/>
</dbReference>
<dbReference type="PANTHER" id="PTHR10795">
    <property type="entry name" value="PROPROTEIN CONVERTASE SUBTILISIN/KEXIN"/>
    <property type="match status" value="1"/>
</dbReference>
<evidence type="ECO:0000256" key="5">
    <source>
        <dbReference type="ARBA" id="ARBA00022729"/>
    </source>
</evidence>
<evidence type="ECO:0000256" key="8">
    <source>
        <dbReference type="ARBA" id="ARBA00023180"/>
    </source>
</evidence>
<evidence type="ECO:0000313" key="16">
    <source>
        <dbReference type="Proteomes" id="UP001237642"/>
    </source>
</evidence>
<dbReference type="GO" id="GO:0004252">
    <property type="term" value="F:serine-type endopeptidase activity"/>
    <property type="evidence" value="ECO:0007669"/>
    <property type="project" value="UniProtKB-UniRule"/>
</dbReference>
<evidence type="ECO:0000256" key="11">
    <source>
        <dbReference type="SAM" id="SignalP"/>
    </source>
</evidence>
<organism evidence="15 16">
    <name type="scientific">Heracleum sosnowskyi</name>
    <dbReference type="NCBI Taxonomy" id="360622"/>
    <lineage>
        <taxon>Eukaryota</taxon>
        <taxon>Viridiplantae</taxon>
        <taxon>Streptophyta</taxon>
        <taxon>Embryophyta</taxon>
        <taxon>Tracheophyta</taxon>
        <taxon>Spermatophyta</taxon>
        <taxon>Magnoliopsida</taxon>
        <taxon>eudicotyledons</taxon>
        <taxon>Gunneridae</taxon>
        <taxon>Pentapetalae</taxon>
        <taxon>asterids</taxon>
        <taxon>campanulids</taxon>
        <taxon>Apiales</taxon>
        <taxon>Apiaceae</taxon>
        <taxon>Apioideae</taxon>
        <taxon>apioid superclade</taxon>
        <taxon>Tordylieae</taxon>
        <taxon>Tordyliinae</taxon>
        <taxon>Heracleum</taxon>
    </lineage>
</organism>
<dbReference type="AlphaFoldDB" id="A0AAD8NDD6"/>
<dbReference type="Gene3D" id="3.50.30.30">
    <property type="match status" value="1"/>
</dbReference>
<keyword evidence="16" id="KW-1185">Reference proteome</keyword>
<evidence type="ECO:0000256" key="10">
    <source>
        <dbReference type="PROSITE-ProRule" id="PRU01240"/>
    </source>
</evidence>
<dbReference type="Pfam" id="PF17766">
    <property type="entry name" value="fn3_6"/>
    <property type="match status" value="1"/>
</dbReference>
<keyword evidence="8" id="KW-0325">Glycoprotein</keyword>
<evidence type="ECO:0000256" key="6">
    <source>
        <dbReference type="ARBA" id="ARBA00022801"/>
    </source>
</evidence>
<dbReference type="InterPro" id="IPR034197">
    <property type="entry name" value="Peptidases_S8_3"/>
</dbReference>
<keyword evidence="5 11" id="KW-0732">Signal</keyword>
<comment type="caution">
    <text evidence="15">The sequence shown here is derived from an EMBL/GenBank/DDBJ whole genome shotgun (WGS) entry which is preliminary data.</text>
</comment>
<dbReference type="InterPro" id="IPR036852">
    <property type="entry name" value="Peptidase_S8/S53_dom_sf"/>
</dbReference>
<feature type="domain" description="Subtilisin-like protease fibronectin type-III" evidence="14">
    <location>
        <begin position="641"/>
        <end position="745"/>
    </location>
</feature>
<protein>
    <submittedName>
        <fullName evidence="15">Subtilisin-like protease preproenzyme</fullName>
    </submittedName>
</protein>
<dbReference type="InterPro" id="IPR000209">
    <property type="entry name" value="Peptidase_S8/S53_dom"/>
</dbReference>
<reference evidence="15" key="1">
    <citation type="submission" date="2023-02" db="EMBL/GenBank/DDBJ databases">
        <title>Genome of toxic invasive species Heracleum sosnowskyi carries increased number of genes despite the absence of recent whole-genome duplications.</title>
        <authorList>
            <person name="Schelkunov M."/>
            <person name="Shtratnikova V."/>
            <person name="Makarenko M."/>
            <person name="Klepikova A."/>
            <person name="Omelchenko D."/>
            <person name="Novikova G."/>
            <person name="Obukhova E."/>
            <person name="Bogdanov V."/>
            <person name="Penin A."/>
            <person name="Logacheva M."/>
        </authorList>
    </citation>
    <scope>NUCLEOTIDE SEQUENCE</scope>
    <source>
        <strain evidence="15">Hsosn_3</strain>
        <tissue evidence="15">Leaf</tissue>
    </source>
</reference>
<feature type="active site" description="Charge relay system" evidence="9 10">
    <location>
        <position position="136"/>
    </location>
</feature>
<keyword evidence="7 10" id="KW-0720">Serine protease</keyword>
<feature type="domain" description="Inhibitor I9" evidence="13">
    <location>
        <begin position="29"/>
        <end position="103"/>
    </location>
</feature>
<evidence type="ECO:0000256" key="2">
    <source>
        <dbReference type="ARBA" id="ARBA00011073"/>
    </source>
</evidence>
<accession>A0AAD8NDD6</accession>
<reference evidence="15" key="2">
    <citation type="submission" date="2023-05" db="EMBL/GenBank/DDBJ databases">
        <authorList>
            <person name="Schelkunov M.I."/>
        </authorList>
    </citation>
    <scope>NUCLEOTIDE SEQUENCE</scope>
    <source>
        <strain evidence="15">Hsosn_3</strain>
        <tissue evidence="15">Leaf</tissue>
    </source>
</reference>
<evidence type="ECO:0000256" key="9">
    <source>
        <dbReference type="PIRSR" id="PIRSR615500-1"/>
    </source>
</evidence>
<dbReference type="GO" id="GO:0005576">
    <property type="term" value="C:extracellular region"/>
    <property type="evidence" value="ECO:0007669"/>
    <property type="project" value="UniProtKB-SubCell"/>
</dbReference>
<keyword evidence="6 10" id="KW-0378">Hydrolase</keyword>
<dbReference type="PRINTS" id="PR00723">
    <property type="entry name" value="SUBTILISIN"/>
</dbReference>
<dbReference type="GO" id="GO:0006508">
    <property type="term" value="P:proteolysis"/>
    <property type="evidence" value="ECO:0007669"/>
    <property type="project" value="UniProtKB-KW"/>
</dbReference>
<dbReference type="InterPro" id="IPR015500">
    <property type="entry name" value="Peptidase_S8_subtilisin-rel"/>
</dbReference>
<comment type="similarity">
    <text evidence="2 10">Belongs to the peptidase S8 family.</text>
</comment>
<evidence type="ECO:0000256" key="3">
    <source>
        <dbReference type="ARBA" id="ARBA00022525"/>
    </source>
</evidence>
<comment type="subcellular location">
    <subcellularLocation>
        <location evidence="1">Secreted</location>
    </subcellularLocation>
</comment>
<evidence type="ECO:0000256" key="4">
    <source>
        <dbReference type="ARBA" id="ARBA00022670"/>
    </source>
</evidence>
<gene>
    <name evidence="15" type="ORF">POM88_005359</name>
</gene>
<dbReference type="Gene3D" id="2.60.40.2310">
    <property type="match status" value="1"/>
</dbReference>
<dbReference type="InterPro" id="IPR010259">
    <property type="entry name" value="S8pro/Inhibitor_I9"/>
</dbReference>
<dbReference type="FunFam" id="3.30.70.80:FF:000003">
    <property type="entry name" value="Subtilisin-like protease SBT1.9"/>
    <property type="match status" value="1"/>
</dbReference>
<sequence length="756" mass="82010">MATQIVHLLTLLFIAILYFTCSTLANSNSYIVHMDLSAMPKPFTNPHSWYMDSVLSSLPSSRIIYSYSNVISGFSAVLSDSELEKVRKFPGYVSSYRDMDVKLDTTYSSKFLGLNINNGTWPRSKYGSDVIIGFVDTGVWPESESFNDYGMSEVPSRWKGKCEGGIRFNSSLCNKKLVGARYFNKGLLAAYPSIAIALNSSRDMDGHGTHTSSTAAGNFVNNASYFGYASGTARGMAPFARVAIYKAVFREGGVSSDILAAIDQAIEDGVDILSLSLGFYGAPLYKDPVAIAAFSAMEKGIFVTTSAGNEGPFLQSLHNGIPWVLTVAAGTLDREFLGNIILGNGVVLTGQSLCPDGNLTTSQDLPVVFMNECDNIDELKKIGQKLVVCYNKKDRVVQQVYNVRNSEVAGGVFITNTSDLGFILESSFPAVFLNLMDGDIILNYANTVSNEIKSARFDFGKTRIGTKPAPKVVKFSSRGPSTSCPFILKPDIIGPGDHILAAWPPEVPSGHLRAAQAFSDFNILSGTSMSCPHLAGVAALLKQAHPEWSPAAVRSAMMTTSDILDSSLQPIQDLGTQNQVATPLALGAGHINPNRALNPGLIYNVSSEDYIALLCALNFTIKQIQTITRSASLDCSNSSLDLNYPSFIAYFNTNDAITNSTIIQEFERTLTNIGDEMTTYHANVTQMDELKVSVVPDKLVFKEKYEKQSYKLSIEGPKMLKSRVVHGSISWIESNGKHAVRSPIIATNLGSKVLAN</sequence>
<dbReference type="CDD" id="cd04852">
    <property type="entry name" value="Peptidases_S8_3"/>
    <property type="match status" value="1"/>
</dbReference>
<feature type="signal peptide" evidence="11">
    <location>
        <begin position="1"/>
        <end position="25"/>
    </location>
</feature>
<dbReference type="EMBL" id="JAUIZM010000001">
    <property type="protein sequence ID" value="KAK1405754.1"/>
    <property type="molecule type" value="Genomic_DNA"/>
</dbReference>
<evidence type="ECO:0000256" key="7">
    <source>
        <dbReference type="ARBA" id="ARBA00022825"/>
    </source>
</evidence>